<dbReference type="AlphaFoldDB" id="A0AB37G5F6"/>
<protein>
    <submittedName>
        <fullName evidence="1">Uncharacterized protein</fullName>
    </submittedName>
</protein>
<organism evidence="1 2">
    <name type="scientific">Streptococcus suis</name>
    <dbReference type="NCBI Taxonomy" id="1307"/>
    <lineage>
        <taxon>Bacteria</taxon>
        <taxon>Bacillati</taxon>
        <taxon>Bacillota</taxon>
        <taxon>Bacilli</taxon>
        <taxon>Lactobacillales</taxon>
        <taxon>Streptococcaceae</taxon>
        <taxon>Streptococcus</taxon>
    </lineage>
</organism>
<evidence type="ECO:0000313" key="1">
    <source>
        <dbReference type="EMBL" id="QOE29143.1"/>
    </source>
</evidence>
<dbReference type="EMBL" id="CP058741">
    <property type="protein sequence ID" value="QOE29143.1"/>
    <property type="molecule type" value="Genomic_DNA"/>
</dbReference>
<reference evidence="1 2" key="1">
    <citation type="submission" date="2020-07" db="EMBL/GenBank/DDBJ databases">
        <title>Complete genome sequences of Streptococcus suis pig pathogenic strain 10, 13-00283-02 and 16085/3b.</title>
        <authorList>
            <person name="Bunk B."/>
            <person name="Jakobczak B."/>
            <person name="Florian V."/>
            <person name="Dittmar D."/>
            <person name="Maeder U."/>
            <person name="Jarek M."/>
            <person name="Baums C.G."/>
            <person name="Haeussler S."/>
            <person name="Voelker U."/>
            <person name="Michalik S."/>
        </authorList>
    </citation>
    <scope>NUCLEOTIDE SEQUENCE [LARGE SCALE GENOMIC DNA]</scope>
    <source>
        <strain evidence="1 2">13-00283-02</strain>
    </source>
</reference>
<sequence>MQVILPDDQIKQIQILISSLITSKIEKQIHHRNIDNSYLNKNILRLVVRKSPTGESTHYFFFMIK</sequence>
<gene>
    <name evidence="1" type="ORF">SSU1300283_01828</name>
</gene>
<proteinExistence type="predicted"/>
<accession>A0AB37G5F6</accession>
<name>A0AB37G5F6_STRSU</name>
<evidence type="ECO:0000313" key="2">
    <source>
        <dbReference type="Proteomes" id="UP000516797"/>
    </source>
</evidence>
<dbReference type="Proteomes" id="UP000516797">
    <property type="component" value="Chromosome"/>
</dbReference>